<dbReference type="NCBIfam" id="TIGR03599">
    <property type="entry name" value="YloV"/>
    <property type="match status" value="1"/>
</dbReference>
<dbReference type="PANTHER" id="PTHR33434">
    <property type="entry name" value="DEGV DOMAIN-CONTAINING PROTEIN DR_1986-RELATED"/>
    <property type="match status" value="1"/>
</dbReference>
<dbReference type="InterPro" id="IPR004007">
    <property type="entry name" value="DhaL_dom"/>
</dbReference>
<dbReference type="InterPro" id="IPR033470">
    <property type="entry name" value="FakA-like_C"/>
</dbReference>
<dbReference type="PROSITE" id="PS51480">
    <property type="entry name" value="DHAL"/>
    <property type="match status" value="1"/>
</dbReference>
<reference evidence="2 3" key="1">
    <citation type="submission" date="2011-01" db="EMBL/GenBank/DDBJ databases">
        <authorList>
            <person name="Muzny D."/>
            <person name="Qin X."/>
            <person name="Buhay C."/>
            <person name="Dugan-Rocha S."/>
            <person name="Ding Y."/>
            <person name="Chen G."/>
            <person name="Hawes A."/>
            <person name="Holder M."/>
            <person name="Jhangiani S."/>
            <person name="Johnson A."/>
            <person name="Khan Z."/>
            <person name="Li Z."/>
            <person name="Liu W."/>
            <person name="Liu X."/>
            <person name="Perez L."/>
            <person name="Shen H."/>
            <person name="Wang Q."/>
            <person name="Watt J."/>
            <person name="Xi L."/>
            <person name="Xin Y."/>
            <person name="Zhou J."/>
            <person name="Deng J."/>
            <person name="Jiang H."/>
            <person name="Liu Y."/>
            <person name="Qu J."/>
            <person name="Song X.-Z."/>
            <person name="Zhang L."/>
            <person name="Villasana D."/>
            <person name="Johnson A."/>
            <person name="Liu J."/>
            <person name="Liyanage D."/>
            <person name="Lorensuhewa L."/>
            <person name="Robinson T."/>
            <person name="Song A."/>
            <person name="Song B.-B."/>
            <person name="Dinh H."/>
            <person name="Thornton R."/>
            <person name="Coyle M."/>
            <person name="Francisco L."/>
            <person name="Jackson L."/>
            <person name="Javaid M."/>
            <person name="Korchina V."/>
            <person name="Kovar C."/>
            <person name="Mata R."/>
            <person name="Mathew T."/>
            <person name="Ngo R."/>
            <person name="Nguyen L."/>
            <person name="Nguyen N."/>
            <person name="Okwuonu G."/>
            <person name="Ongeri F."/>
            <person name="Pham C."/>
            <person name="Simmons D."/>
            <person name="Wilczek-Boney K."/>
            <person name="Hale W."/>
            <person name="Jakkamsetti A."/>
            <person name="Pham P."/>
            <person name="Ruth R."/>
            <person name="San Lucas F."/>
            <person name="Warren J."/>
            <person name="Zhang J."/>
            <person name="Zhao Z."/>
            <person name="Zhou C."/>
            <person name="Zhu D."/>
            <person name="Lee S."/>
            <person name="Bess C."/>
            <person name="Blankenburg K."/>
            <person name="Forbes L."/>
            <person name="Fu Q."/>
            <person name="Gubbala S."/>
            <person name="Hirani K."/>
            <person name="Jayaseelan J.C."/>
            <person name="Lara F."/>
            <person name="Munidasa M."/>
            <person name="Palculict T."/>
            <person name="Patil S."/>
            <person name="Pu L.-L."/>
            <person name="Saada N."/>
            <person name="Tang L."/>
            <person name="Weissenberger G."/>
            <person name="Zhu Y."/>
            <person name="Hemphill L."/>
            <person name="Shang Y."/>
            <person name="Youmans B."/>
            <person name="Ayvaz T."/>
            <person name="Ross M."/>
            <person name="Santibanez J."/>
            <person name="Aqrawi P."/>
            <person name="Gross S."/>
            <person name="Joshi V."/>
            <person name="Fowler G."/>
            <person name="Nazareth L."/>
            <person name="Reid J."/>
            <person name="Worley K."/>
            <person name="Petrosino J."/>
            <person name="Highlander S."/>
            <person name="Gibbs R."/>
        </authorList>
    </citation>
    <scope>NUCLEOTIDE SEQUENCE [LARGE SCALE GENOMIC DNA]</scope>
    <source>
        <strain evidence="2 3">MM4-1A</strain>
    </source>
</reference>
<organism evidence="2 3">
    <name type="scientific">Limosilactobacillus reuteri MM4-1A</name>
    <dbReference type="NCBI Taxonomy" id="548485"/>
    <lineage>
        <taxon>Bacteria</taxon>
        <taxon>Bacillati</taxon>
        <taxon>Bacillota</taxon>
        <taxon>Bacilli</taxon>
        <taxon>Lactobacillales</taxon>
        <taxon>Lactobacillaceae</taxon>
        <taxon>Limosilactobacillus</taxon>
    </lineage>
</organism>
<evidence type="ECO:0000313" key="3">
    <source>
        <dbReference type="Proteomes" id="UP000004335"/>
    </source>
</evidence>
<dbReference type="InterPro" id="IPR050270">
    <property type="entry name" value="DegV_domain_contain"/>
</dbReference>
<dbReference type="SMART" id="SM01120">
    <property type="entry name" value="Dak2"/>
    <property type="match status" value="1"/>
</dbReference>
<dbReference type="SMART" id="SM01121">
    <property type="entry name" value="Dak1_2"/>
    <property type="match status" value="1"/>
</dbReference>
<dbReference type="InterPro" id="IPR048394">
    <property type="entry name" value="FakA-like_M"/>
</dbReference>
<proteinExistence type="predicted"/>
<dbReference type="AlphaFoldDB" id="A0A828RE40"/>
<dbReference type="GO" id="GO:0006071">
    <property type="term" value="P:glycerol metabolic process"/>
    <property type="evidence" value="ECO:0007669"/>
    <property type="project" value="InterPro"/>
</dbReference>
<name>A0A828RE40_LIMRT</name>
<dbReference type="InterPro" id="IPR019986">
    <property type="entry name" value="YloV-like"/>
</dbReference>
<dbReference type="EMBL" id="ACGX02000007">
    <property type="protein sequence ID" value="EGC14008.1"/>
    <property type="molecule type" value="Genomic_DNA"/>
</dbReference>
<dbReference type="Proteomes" id="UP000004335">
    <property type="component" value="Unassembled WGS sequence"/>
</dbReference>
<dbReference type="InterPro" id="IPR036117">
    <property type="entry name" value="DhaL_dom_sf"/>
</dbReference>
<sequence>MGRNFELAVTKITNLEFGKMVQAAADKLGKNAEFINSLNVFPVPDGDTGTNMTSSMASGAKYERNETSKKVGDLSAALAKGLLMGARGNSGVILSQIFRGFAKATEGMDVLSTADFVDAYANGAKTAYKAVMKPTEGTILTVVRESAQAGLNKIKETDDLVEIMHTIYEAGEEALKKTPDLLPVLKEVGVVDSGGQGLVFVLQAFDEALSGRVDKSDDYKPDNAEIDEMVHAMDHQSVQGKLNPEDIKYTYCTQMLVRLGKGKQVTQKFDYDTFYNYLADLGDSLLVLNDDQVVRVHVHTEHPGKVLSWGQQFGDLQTIEIHNMVWQQEEIMEKDEEDADSESPIEKAKAAAEAKNDLQTAVIAVASGEGIAKLLKSLGVTHIITGGQTMNPSTQDILDAINNSGAKQAIVLPNNGNIFMTADQAAEVADIPTKIVHSKTIAQAMSALLEYNPEASLDENQANMEANTNTVASGAVTNAVRDTTIDGREIKKDDYMGIVDGKIVTTDLDLKEAAIKMVKAMLDEDSEIVTILYGAGGDQKTAEEIKAAVEEVDDELDIQIYDGGQPVYPYLISVE</sequence>
<dbReference type="Gene3D" id="1.25.40.340">
    <property type="match status" value="1"/>
</dbReference>
<dbReference type="GO" id="GO:0004371">
    <property type="term" value="F:glycerone kinase activity"/>
    <property type="evidence" value="ECO:0007669"/>
    <property type="project" value="InterPro"/>
</dbReference>
<dbReference type="Pfam" id="PF21645">
    <property type="entry name" value="FakA-like_M"/>
    <property type="match status" value="1"/>
</dbReference>
<protein>
    <submittedName>
        <fullName evidence="2">DAK2 domain fusion protein YloV</fullName>
    </submittedName>
</protein>
<dbReference type="SUPFAM" id="SSF101473">
    <property type="entry name" value="DhaL-like"/>
    <property type="match status" value="1"/>
</dbReference>
<feature type="domain" description="DhaL" evidence="1">
    <location>
        <begin position="15"/>
        <end position="207"/>
    </location>
</feature>
<dbReference type="Pfam" id="PF02734">
    <property type="entry name" value="Dak2"/>
    <property type="match status" value="1"/>
</dbReference>
<evidence type="ECO:0000259" key="1">
    <source>
        <dbReference type="PROSITE" id="PS51480"/>
    </source>
</evidence>
<gene>
    <name evidence="2" type="ORF">HMPREF0536_11144</name>
</gene>
<comment type="caution">
    <text evidence="2">The sequence shown here is derived from an EMBL/GenBank/DDBJ whole genome shotgun (WGS) entry which is preliminary data.</text>
</comment>
<accession>A0A828RE40</accession>
<evidence type="ECO:0000313" key="2">
    <source>
        <dbReference type="EMBL" id="EGC14008.1"/>
    </source>
</evidence>
<dbReference type="PANTHER" id="PTHR33434:SF4">
    <property type="entry name" value="PHOSPHATASE PROTEIN"/>
    <property type="match status" value="1"/>
</dbReference>
<dbReference type="Pfam" id="PF13684">
    <property type="entry name" value="FakA-like_C"/>
    <property type="match status" value="1"/>
</dbReference>